<dbReference type="PANTHER" id="PTHR28616">
    <property type="entry name" value="COILED-COIL DOMAIN-CONTAINING PROTEIN 125"/>
    <property type="match status" value="1"/>
</dbReference>
<feature type="compositionally biased region" description="Polar residues" evidence="2">
    <location>
        <begin position="565"/>
        <end position="580"/>
    </location>
</feature>
<feature type="compositionally biased region" description="Basic and acidic residues" evidence="2">
    <location>
        <begin position="486"/>
        <end position="536"/>
    </location>
</feature>
<reference evidence="3" key="1">
    <citation type="journal article" date="2021" name="Cell">
        <title>Tracing the genetic footprints of vertebrate landing in non-teleost ray-finned fishes.</title>
        <authorList>
            <person name="Bi X."/>
            <person name="Wang K."/>
            <person name="Yang L."/>
            <person name="Pan H."/>
            <person name="Jiang H."/>
            <person name="Wei Q."/>
            <person name="Fang M."/>
            <person name="Yu H."/>
            <person name="Zhu C."/>
            <person name="Cai Y."/>
            <person name="He Y."/>
            <person name="Gan X."/>
            <person name="Zeng H."/>
            <person name="Yu D."/>
            <person name="Zhu Y."/>
            <person name="Jiang H."/>
            <person name="Qiu Q."/>
            <person name="Yang H."/>
            <person name="Zhang Y.E."/>
            <person name="Wang W."/>
            <person name="Zhu M."/>
            <person name="He S."/>
            <person name="Zhang G."/>
        </authorList>
    </citation>
    <scope>NUCLEOTIDE SEQUENCE</scope>
    <source>
        <strain evidence="3">Allg_001</strain>
    </source>
</reference>
<evidence type="ECO:0000256" key="1">
    <source>
        <dbReference type="SAM" id="Coils"/>
    </source>
</evidence>
<dbReference type="Proteomes" id="UP000736164">
    <property type="component" value="Unassembled WGS sequence"/>
</dbReference>
<organism evidence="3 4">
    <name type="scientific">Atractosteus spatula</name>
    <name type="common">Alligator gar</name>
    <name type="synonym">Lepisosteus spatula</name>
    <dbReference type="NCBI Taxonomy" id="7917"/>
    <lineage>
        <taxon>Eukaryota</taxon>
        <taxon>Metazoa</taxon>
        <taxon>Chordata</taxon>
        <taxon>Craniata</taxon>
        <taxon>Vertebrata</taxon>
        <taxon>Euteleostomi</taxon>
        <taxon>Actinopterygii</taxon>
        <taxon>Neopterygii</taxon>
        <taxon>Holostei</taxon>
        <taxon>Semionotiformes</taxon>
        <taxon>Lepisosteidae</taxon>
        <taxon>Atractosteus</taxon>
    </lineage>
</organism>
<sequence length="648" mass="72386">MQDSGGRDAETGAADDDMTEGDLGDGLGRKPGGIYEQGVRSRAASTSSRTGSLGLVQEGAPKRSADHSGIAFQWTSYNTLYTVFRQGLDLSRPPPRWALDRKDSLGDLSKDALKQRLQELTEEVEVLRSELEVAQRQLEGKQEALKILQSRAVFDKATTHTKTLLQKSEERNKVLEKEVNALQWEITFNQVQFRNVEQSWKDKYDRVCSDNKSLGDGLEDKAGELRQVKSENAYLSQQCLELLAMLNVKEQKMFQGSLPARSSMVREGTALELAVLGACNCSTSEEEPCPCAQSAAASRKQVLQLRQELDVQKKRKEEAYVTADAFRIAFEQQLKRRSDQTFRLTETEGYLRKDVPRARKEEGGSLVKSGSLSVAQRLKGLLLSTAEGRKLEIQDDPAETLQMLVDLLNDKEEALAHQRKVSYMLARNSEELERRLRQMTDACPAGSSSCRREGSADRRSSDPGTLHPAATCKSCRTRQHSYVSKETLREKTGVQTETQREKTGVQIETQREKTGVQTETHREKTGVQTETQREKTGIQTETQTQSETPRDKTGIQTETSREKTGVQTETQTEKTGVQTEMQREKTGVQSETQTEKIGVQKNFSAALALPSEKEPTDAPVTHTGTDMKSEIQTQTEPVENQKEGEALI</sequence>
<dbReference type="AlphaFoldDB" id="A0A8J7P4Z5"/>
<dbReference type="GO" id="GO:0005737">
    <property type="term" value="C:cytoplasm"/>
    <property type="evidence" value="ECO:0007669"/>
    <property type="project" value="TreeGrafter"/>
</dbReference>
<gene>
    <name evidence="3" type="primary">Ccdc125</name>
    <name evidence="3" type="ORF">GTO95_0006157</name>
</gene>
<accession>A0A8J7P4Z5</accession>
<proteinExistence type="predicted"/>
<name>A0A8J7P4Z5_ATRSP</name>
<evidence type="ECO:0000313" key="3">
    <source>
        <dbReference type="EMBL" id="MBN3324174.1"/>
    </source>
</evidence>
<protein>
    <submittedName>
        <fullName evidence="3">CC125 protein</fullName>
    </submittedName>
</protein>
<dbReference type="PANTHER" id="PTHR28616:SF1">
    <property type="entry name" value="COILED-COIL DOMAIN-CONTAINING PROTEIN 125"/>
    <property type="match status" value="1"/>
</dbReference>
<feature type="compositionally biased region" description="Acidic residues" evidence="2">
    <location>
        <begin position="13"/>
        <end position="23"/>
    </location>
</feature>
<feature type="compositionally biased region" description="Low complexity" evidence="2">
    <location>
        <begin position="41"/>
        <end position="55"/>
    </location>
</feature>
<feature type="compositionally biased region" description="Polar residues" evidence="2">
    <location>
        <begin position="537"/>
        <end position="547"/>
    </location>
</feature>
<feature type="coiled-coil region" evidence="1">
    <location>
        <begin position="110"/>
        <end position="185"/>
    </location>
</feature>
<dbReference type="GO" id="GO:0035024">
    <property type="term" value="P:negative regulation of Rho protein signal transduction"/>
    <property type="evidence" value="ECO:0007669"/>
    <property type="project" value="TreeGrafter"/>
</dbReference>
<dbReference type="InterPro" id="IPR034608">
    <property type="entry name" value="CCDC125"/>
</dbReference>
<evidence type="ECO:0000313" key="4">
    <source>
        <dbReference type="Proteomes" id="UP000736164"/>
    </source>
</evidence>
<feature type="region of interest" description="Disordered" evidence="2">
    <location>
        <begin position="440"/>
        <end position="648"/>
    </location>
</feature>
<keyword evidence="1" id="KW-0175">Coiled coil</keyword>
<feature type="non-terminal residue" evidence="3">
    <location>
        <position position="648"/>
    </location>
</feature>
<feature type="compositionally biased region" description="Basic and acidic residues" evidence="2">
    <location>
        <begin position="450"/>
        <end position="461"/>
    </location>
</feature>
<feature type="region of interest" description="Disordered" evidence="2">
    <location>
        <begin position="1"/>
        <end position="62"/>
    </location>
</feature>
<dbReference type="EMBL" id="JAAWVO010069545">
    <property type="protein sequence ID" value="MBN3324174.1"/>
    <property type="molecule type" value="Genomic_DNA"/>
</dbReference>
<feature type="compositionally biased region" description="Basic and acidic residues" evidence="2">
    <location>
        <begin position="639"/>
        <end position="648"/>
    </location>
</feature>
<comment type="caution">
    <text evidence="3">The sequence shown here is derived from an EMBL/GenBank/DDBJ whole genome shotgun (WGS) entry which is preliminary data.</text>
</comment>
<feature type="compositionally biased region" description="Basic and acidic residues" evidence="2">
    <location>
        <begin position="548"/>
        <end position="564"/>
    </location>
</feature>
<feature type="compositionally biased region" description="Basic and acidic residues" evidence="2">
    <location>
        <begin position="1"/>
        <end position="10"/>
    </location>
</feature>
<keyword evidence="4" id="KW-1185">Reference proteome</keyword>
<feature type="non-terminal residue" evidence="3">
    <location>
        <position position="1"/>
    </location>
</feature>
<evidence type="ECO:0000256" key="2">
    <source>
        <dbReference type="SAM" id="MobiDB-lite"/>
    </source>
</evidence>
<feature type="compositionally biased region" description="Polar residues" evidence="2">
    <location>
        <begin position="622"/>
        <end position="638"/>
    </location>
</feature>
<dbReference type="GO" id="GO:2000146">
    <property type="term" value="P:negative regulation of cell motility"/>
    <property type="evidence" value="ECO:0007669"/>
    <property type="project" value="TreeGrafter"/>
</dbReference>